<evidence type="ECO:0000313" key="3">
    <source>
        <dbReference type="EMBL" id="BDT04928.1"/>
    </source>
</evidence>
<feature type="region of interest" description="Disordered" evidence="2">
    <location>
        <begin position="455"/>
        <end position="474"/>
    </location>
</feature>
<dbReference type="RefSeq" id="WP_281748538.1">
    <property type="nucleotide sequence ID" value="NZ_AP026933.1"/>
</dbReference>
<organism evidence="3 4">
    <name type="scientific">Spiroplasma ixodetis</name>
    <dbReference type="NCBI Taxonomy" id="2141"/>
    <lineage>
        <taxon>Bacteria</taxon>
        <taxon>Bacillati</taxon>
        <taxon>Mycoplasmatota</taxon>
        <taxon>Mollicutes</taxon>
        <taxon>Entomoplasmatales</taxon>
        <taxon>Spiroplasmataceae</taxon>
        <taxon>Spiroplasma</taxon>
    </lineage>
</organism>
<evidence type="ECO:0000256" key="2">
    <source>
        <dbReference type="SAM" id="MobiDB-lite"/>
    </source>
</evidence>
<dbReference type="Proteomes" id="UP001163387">
    <property type="component" value="Chromosome"/>
</dbReference>
<keyword evidence="1" id="KW-0175">Coiled coil</keyword>
<keyword evidence="4" id="KW-1185">Reference proteome</keyword>
<proteinExistence type="predicted"/>
<name>A0ABN6T1A7_9MOLU</name>
<reference evidence="3 4" key="1">
    <citation type="journal article" date="2022" name="Front. Microbiol.">
        <title>Male-killing mechanisms vary between Spiroplasma species.</title>
        <authorList>
            <person name="Arai H."/>
            <person name="Inoue M."/>
            <person name="Kageyama D."/>
        </authorList>
    </citation>
    <scope>NUCLEOTIDE SEQUENCE [LARGE SCALE GENOMIC DNA]</scope>
    <source>
        <strain evidence="4">sHm</strain>
    </source>
</reference>
<feature type="region of interest" description="Disordered" evidence="2">
    <location>
        <begin position="418"/>
        <end position="448"/>
    </location>
</feature>
<dbReference type="EMBL" id="AP026933">
    <property type="protein sequence ID" value="BDT04928.1"/>
    <property type="molecule type" value="Genomic_DNA"/>
</dbReference>
<evidence type="ECO:0000313" key="4">
    <source>
        <dbReference type="Proteomes" id="UP001163387"/>
    </source>
</evidence>
<gene>
    <name evidence="3" type="ORF">SHM_25740</name>
</gene>
<feature type="compositionally biased region" description="Low complexity" evidence="2">
    <location>
        <begin position="421"/>
        <end position="443"/>
    </location>
</feature>
<feature type="coiled-coil region" evidence="1">
    <location>
        <begin position="20"/>
        <end position="206"/>
    </location>
</feature>
<sequence length="474" mass="56219">MPVTKQENRKKESSEIKKVIKAFEKEIKENDNQIKNEKKEIKKWEKLKLNINDEKEGLSKEIKKIKIALNEIKNKLKEKKKKNIKYEEKEVKFKEKDLIKLENLRKEIENKVEVEEKQQQQIQENITKLKENEQEIINELEKFKKNEKEMEEEIGKLKETIVDDDTNVNLLIKEKENEILEVRLKIANLSASLKRKEKEITLLEFEEFKHKQIILENKEQLIKANHKLYSNKKTENEVKIAELEIKKNKRICEIYELQHKLNIVVIDEANINSKILSLLLTICRLEKSSIKIVKEITEKKDVLKRIKNNSLEESIIISPEENVTSTQQNAKPWFKHIYKPFTKLYRSSKQKLTLGYYQRKEKSLEAEIRKLEAEKLKDFWNKFWLLMSCGCYNNHGKTIRKIEEKKRELKDIKKELKKLSKNNISNNDPQPSTSSAVPSSSKSWSDKLLKSTEEVTKNDSLLKENSKNPDISLH</sequence>
<accession>A0ABN6T1A7</accession>
<evidence type="ECO:0000256" key="1">
    <source>
        <dbReference type="SAM" id="Coils"/>
    </source>
</evidence>
<protein>
    <submittedName>
        <fullName evidence="3">Uncharacterized protein</fullName>
    </submittedName>
</protein>